<dbReference type="InterPro" id="IPR007484">
    <property type="entry name" value="Peptidase_M28"/>
</dbReference>
<dbReference type="PANTHER" id="PTHR12147">
    <property type="entry name" value="METALLOPEPTIDASE M28 FAMILY MEMBER"/>
    <property type="match status" value="1"/>
</dbReference>
<reference evidence="3 4" key="1">
    <citation type="submission" date="2018-08" db="EMBL/GenBank/DDBJ databases">
        <title>Murine metabolic-syndrome-specific gut microbial biobank.</title>
        <authorList>
            <person name="Liu C."/>
        </authorList>
    </citation>
    <scope>NUCLEOTIDE SEQUENCE [LARGE SCALE GENOMIC DNA]</scope>
    <source>
        <strain evidence="3 4">583</strain>
    </source>
</reference>
<keyword evidence="1" id="KW-0472">Membrane</keyword>
<feature type="transmembrane region" description="Helical" evidence="1">
    <location>
        <begin position="947"/>
        <end position="966"/>
    </location>
</feature>
<feature type="transmembrane region" description="Helical" evidence="1">
    <location>
        <begin position="882"/>
        <end position="908"/>
    </location>
</feature>
<sequence length="1014" mass="116283">MVISSRRKLDMDRKNRKKLILIFILIYLIVTLMGCSNTNNLKFNEDNAYNHIKELSSDEYEGRLPGAEGHRKASEYIANEFREMGLAPIHKRNEYFQEFQDYSPILEEESTFQVIDKNGNIAHEYSIRDDYTELPVNNTVGGLIEGNATIVKSLDEIEENSKIILSSKTFYNHIDIEKLKSLGVNLVISPSKDNSEKKFLKTVITDGKTDDTEESQLIRILVKSDVFSELVKYTKEGYTIKFNMDLNVKKVDMRNVIGYIPAKDKETEEALIITAHYDHVGYDADGKVFNGALDNASGIGMLLEIARSIKESNISPKKNIVFVAFDGEESGLKGSTYYTRSRPFDLIGSKIINLDMIGSKENLDLYIDYFPNSQTSKDLAKEIKDKWGEDLKLNPSASSDHAVFGEKDIPSITLNHPSMELIHTYSDDIDNIDKERLKQPGELVLWITDYYGVKAKDLINRSISDTQNKNIYILIVSLFFIIFVFLLLLKYRKKKGKPILTIILLIVIMILILFYNTFYEYEQYGVTRMINTDKYKGKPWKDTENITKAQGIYDSDFYENINIVINDNKNIANLTINKKGELSDREELNLDNISSEDIKILDNKVYFINKNTLSKINDRNEVEKIKDNIIGFDVLRKGKTPYIIASDGKRLYLINEGSVREKVVSGIESIKAKEDRNKNIHILLEREQDSNTELLYLYSNSNEEIGEIKSIGKIDKKNDIQFGIDIGKGYIFTNDKKTIKYGTFNLGSRSSTIGSFKELELTGNSGIKVDKDINLTINKDMDKDGEISLVAKGKDKNNVSYIFLRNLYNGRVTEEKLIYKKDKVNIKDLQILDSSNYSYVFWMEGKGNNYTLKSSSSDSQFGNDEKKVDFFIKLGNIIQNIIMMPVFLVSRMYLVLPGLIVLGIYRLLRKENSKYLKVVVFSSLIINILFEIISMRENYVFGYSMEYIIVPIIIAICALIITFSYLKETNNKALLKTFVIFTIINMILLSTLYAPYSLEWGVERGQLNEQNLFK</sequence>
<dbReference type="PROSITE" id="PS51257">
    <property type="entry name" value="PROKAR_LIPOPROTEIN"/>
    <property type="match status" value="1"/>
</dbReference>
<dbReference type="AlphaFoldDB" id="A0A845R1I0"/>
<feature type="transmembrane region" description="Helical" evidence="1">
    <location>
        <begin position="501"/>
        <end position="519"/>
    </location>
</feature>
<feature type="transmembrane region" description="Helical" evidence="1">
    <location>
        <begin position="471"/>
        <end position="489"/>
    </location>
</feature>
<dbReference type="Pfam" id="PF04389">
    <property type="entry name" value="Peptidase_M28"/>
    <property type="match status" value="1"/>
</dbReference>
<evidence type="ECO:0000313" key="4">
    <source>
        <dbReference type="Proteomes" id="UP000467132"/>
    </source>
</evidence>
<dbReference type="InterPro" id="IPR045175">
    <property type="entry name" value="M28_fam"/>
</dbReference>
<keyword evidence="4" id="KW-1185">Reference proteome</keyword>
<dbReference type="PANTHER" id="PTHR12147:SF26">
    <property type="entry name" value="PEPTIDASE M28 DOMAIN-CONTAINING PROTEIN"/>
    <property type="match status" value="1"/>
</dbReference>
<dbReference type="GO" id="GO:0008235">
    <property type="term" value="F:metalloexopeptidase activity"/>
    <property type="evidence" value="ECO:0007669"/>
    <property type="project" value="InterPro"/>
</dbReference>
<evidence type="ECO:0000256" key="1">
    <source>
        <dbReference type="SAM" id="Phobius"/>
    </source>
</evidence>
<feature type="transmembrane region" description="Helical" evidence="1">
    <location>
        <begin position="973"/>
        <end position="994"/>
    </location>
</feature>
<keyword evidence="1" id="KW-0812">Transmembrane</keyword>
<dbReference type="Proteomes" id="UP000467132">
    <property type="component" value="Unassembled WGS sequence"/>
</dbReference>
<organism evidence="3 4">
    <name type="scientific">Senegalia massiliensis</name>
    <dbReference type="NCBI Taxonomy" id="1720316"/>
    <lineage>
        <taxon>Bacteria</taxon>
        <taxon>Bacillati</taxon>
        <taxon>Bacillota</taxon>
        <taxon>Clostridia</taxon>
        <taxon>Eubacteriales</taxon>
        <taxon>Clostridiaceae</taxon>
        <taxon>Senegalia</taxon>
    </lineage>
</organism>
<dbReference type="SUPFAM" id="SSF53187">
    <property type="entry name" value="Zn-dependent exopeptidases"/>
    <property type="match status" value="1"/>
</dbReference>
<proteinExistence type="predicted"/>
<evidence type="ECO:0000259" key="2">
    <source>
        <dbReference type="Pfam" id="PF04389"/>
    </source>
</evidence>
<feature type="domain" description="Peptidase M28" evidence="2">
    <location>
        <begin position="255"/>
        <end position="445"/>
    </location>
</feature>
<feature type="transmembrane region" description="Helical" evidence="1">
    <location>
        <begin position="915"/>
        <end position="935"/>
    </location>
</feature>
<comment type="caution">
    <text evidence="3">The sequence shown here is derived from an EMBL/GenBank/DDBJ whole genome shotgun (WGS) entry which is preliminary data.</text>
</comment>
<dbReference type="Gene3D" id="3.40.630.10">
    <property type="entry name" value="Zn peptidases"/>
    <property type="match status" value="2"/>
</dbReference>
<evidence type="ECO:0000313" key="3">
    <source>
        <dbReference type="EMBL" id="NBI06433.1"/>
    </source>
</evidence>
<dbReference type="GO" id="GO:0006508">
    <property type="term" value="P:proteolysis"/>
    <property type="evidence" value="ECO:0007669"/>
    <property type="project" value="InterPro"/>
</dbReference>
<gene>
    <name evidence="3" type="ORF">D3Z33_06105</name>
</gene>
<keyword evidence="1" id="KW-1133">Transmembrane helix</keyword>
<name>A0A845R1I0_9CLOT</name>
<dbReference type="EMBL" id="QXXA01000006">
    <property type="protein sequence ID" value="NBI06433.1"/>
    <property type="molecule type" value="Genomic_DNA"/>
</dbReference>
<accession>A0A845R1I0</accession>
<protein>
    <submittedName>
        <fullName evidence="3">M28 family peptidase</fullName>
    </submittedName>
</protein>